<evidence type="ECO:0008006" key="4">
    <source>
        <dbReference type="Google" id="ProtNLM"/>
    </source>
</evidence>
<gene>
    <name evidence="2" type="ORF">DFR40_2926</name>
</gene>
<evidence type="ECO:0000256" key="1">
    <source>
        <dbReference type="SAM" id="Phobius"/>
    </source>
</evidence>
<keyword evidence="1" id="KW-1133">Transmembrane helix</keyword>
<proteinExistence type="predicted"/>
<reference evidence="2 3" key="1">
    <citation type="submission" date="2018-10" db="EMBL/GenBank/DDBJ databases">
        <title>Genomic Encyclopedia of Type Strains, Phase IV (KMG-IV): sequencing the most valuable type-strain genomes for metagenomic binning, comparative biology and taxonomic classification.</title>
        <authorList>
            <person name="Goeker M."/>
        </authorList>
    </citation>
    <scope>NUCLEOTIDE SEQUENCE [LARGE SCALE GENOMIC DNA]</scope>
    <source>
        <strain evidence="2 3">DSM 23841</strain>
    </source>
</reference>
<accession>A0A495VLV0</accession>
<dbReference type="EMBL" id="RBXP01000018">
    <property type="protein sequence ID" value="RKT50369.1"/>
    <property type="molecule type" value="Genomic_DNA"/>
</dbReference>
<sequence>MNASMTLKNDSKPWYKEPWPWILMAGPGLVIVAAIITIWISVVTSDGLVTDDYYKEGLAVNQRMQRDHQASQLGLHADLMRAGLNLRLLVTSSEPSSLPEVMKLRLAHPTIDGRDQTIELKSEGAGFYGGVLAADVAGRWHVTLEDPAGQWRLQGEWHASLEEPLRLDAKAD</sequence>
<keyword evidence="1" id="KW-0472">Membrane</keyword>
<dbReference type="InterPro" id="IPR008620">
    <property type="entry name" value="FixH"/>
</dbReference>
<dbReference type="Proteomes" id="UP000270626">
    <property type="component" value="Unassembled WGS sequence"/>
</dbReference>
<evidence type="ECO:0000313" key="2">
    <source>
        <dbReference type="EMBL" id="RKT50369.1"/>
    </source>
</evidence>
<keyword evidence="3" id="KW-1185">Reference proteome</keyword>
<keyword evidence="1" id="KW-0812">Transmembrane</keyword>
<dbReference type="Pfam" id="PF05751">
    <property type="entry name" value="FixH"/>
    <property type="match status" value="1"/>
</dbReference>
<organism evidence="2 3">
    <name type="scientific">Azonexus fungiphilus</name>
    <dbReference type="NCBI Taxonomy" id="146940"/>
    <lineage>
        <taxon>Bacteria</taxon>
        <taxon>Pseudomonadati</taxon>
        <taxon>Pseudomonadota</taxon>
        <taxon>Betaproteobacteria</taxon>
        <taxon>Rhodocyclales</taxon>
        <taxon>Azonexaceae</taxon>
        <taxon>Azonexus</taxon>
    </lineage>
</organism>
<dbReference type="AlphaFoldDB" id="A0A495VLV0"/>
<feature type="transmembrane region" description="Helical" evidence="1">
    <location>
        <begin position="21"/>
        <end position="42"/>
    </location>
</feature>
<protein>
    <recommendedName>
        <fullName evidence="4">Nitrogen fixation protein FixH</fullName>
    </recommendedName>
</protein>
<evidence type="ECO:0000313" key="3">
    <source>
        <dbReference type="Proteomes" id="UP000270626"/>
    </source>
</evidence>
<comment type="caution">
    <text evidence="2">The sequence shown here is derived from an EMBL/GenBank/DDBJ whole genome shotgun (WGS) entry which is preliminary data.</text>
</comment>
<dbReference type="OrthoDB" id="5295180at2"/>
<name>A0A495VLV0_9RHOO</name>